<evidence type="ECO:0000256" key="2">
    <source>
        <dbReference type="SAM" id="MobiDB-lite"/>
    </source>
</evidence>
<feature type="region of interest" description="Disordered" evidence="2">
    <location>
        <begin position="1"/>
        <end position="25"/>
    </location>
</feature>
<dbReference type="EMBL" id="GG685628">
    <property type="protein sequence ID" value="EEQ99534.1"/>
    <property type="molecule type" value="Genomic_DNA"/>
</dbReference>
<reference evidence="3 4" key="1">
    <citation type="submission" date="2008-07" db="EMBL/GenBank/DDBJ databases">
        <authorList>
            <person name="El-Sayed N."/>
            <person name="Caler E."/>
            <person name="Inman J."/>
            <person name="Amedeo P."/>
            <person name="Hass B."/>
            <person name="Wortman J."/>
        </authorList>
    </citation>
    <scope>NUCLEOTIDE SEQUENCE [LARGE SCALE GENOMIC DNA]</scope>
    <source>
        <strain evidence="4">ATCC 50983 / TXsc</strain>
    </source>
</reference>
<dbReference type="OrthoDB" id="20949at2759"/>
<dbReference type="PANTHER" id="PTHR13245:SF14">
    <property type="entry name" value="RRP15-LIKE PROTEIN"/>
    <property type="match status" value="1"/>
</dbReference>
<comment type="similarity">
    <text evidence="1">Belongs to the RRP15 family.</text>
</comment>
<dbReference type="GeneID" id="9051137"/>
<proteinExistence type="inferred from homology"/>
<dbReference type="AlphaFoldDB" id="C5LUS6"/>
<dbReference type="InParanoid" id="C5LUS6"/>
<dbReference type="GO" id="GO:0000470">
    <property type="term" value="P:maturation of LSU-rRNA"/>
    <property type="evidence" value="ECO:0007669"/>
    <property type="project" value="TreeGrafter"/>
</dbReference>
<gene>
    <name evidence="3" type="ORF">Pmar_PMAR026902</name>
</gene>
<accession>C5LUS6</accession>
<evidence type="ECO:0000256" key="1">
    <source>
        <dbReference type="ARBA" id="ARBA00007462"/>
    </source>
</evidence>
<evidence type="ECO:0000313" key="4">
    <source>
        <dbReference type="Proteomes" id="UP000007800"/>
    </source>
</evidence>
<dbReference type="Pfam" id="PF07890">
    <property type="entry name" value="Rrp15p"/>
    <property type="match status" value="1"/>
</dbReference>
<dbReference type="GO" id="GO:0030687">
    <property type="term" value="C:preribosome, large subunit precursor"/>
    <property type="evidence" value="ECO:0007669"/>
    <property type="project" value="TreeGrafter"/>
</dbReference>
<name>C5LUS6_PERM5</name>
<dbReference type="GO" id="GO:0000460">
    <property type="term" value="P:maturation of 5.8S rRNA"/>
    <property type="evidence" value="ECO:0007669"/>
    <property type="project" value="TreeGrafter"/>
</dbReference>
<keyword evidence="4" id="KW-1185">Reference proteome</keyword>
<organism evidence="4">
    <name type="scientific">Perkinsus marinus (strain ATCC 50983 / TXsc)</name>
    <dbReference type="NCBI Taxonomy" id="423536"/>
    <lineage>
        <taxon>Eukaryota</taxon>
        <taxon>Sar</taxon>
        <taxon>Alveolata</taxon>
        <taxon>Perkinsozoa</taxon>
        <taxon>Perkinsea</taxon>
        <taxon>Perkinsida</taxon>
        <taxon>Perkinsidae</taxon>
        <taxon>Perkinsus</taxon>
    </lineage>
</organism>
<feature type="compositionally biased region" description="Acidic residues" evidence="2">
    <location>
        <begin position="114"/>
        <end position="130"/>
    </location>
</feature>
<sequence>MDSSSSVSTPPSSLDGGQLDAVKEPSSKLEELRALAIPMLSRITGSVKDKIEEEKEEAKIRRKLASHRKSIRTAFHVTEPPVLEIPLEREYRRIATKGVVAVFNAVKAFRAPEEQEEEEEGEGEEEEEVVEKEAIRNLVWEEGV</sequence>
<feature type="region of interest" description="Disordered" evidence="2">
    <location>
        <begin position="111"/>
        <end position="132"/>
    </location>
</feature>
<protein>
    <recommendedName>
        <fullName evidence="5">RRP15-like protein</fullName>
    </recommendedName>
</protein>
<dbReference type="InterPro" id="IPR012459">
    <property type="entry name" value="Rrp15"/>
</dbReference>
<dbReference type="Proteomes" id="UP000007800">
    <property type="component" value="Unassembled WGS sequence"/>
</dbReference>
<feature type="compositionally biased region" description="Low complexity" evidence="2">
    <location>
        <begin position="1"/>
        <end position="13"/>
    </location>
</feature>
<evidence type="ECO:0008006" key="5">
    <source>
        <dbReference type="Google" id="ProtNLM"/>
    </source>
</evidence>
<dbReference type="PANTHER" id="PTHR13245">
    <property type="entry name" value="RRP15-LIKE PROTEIN"/>
    <property type="match status" value="1"/>
</dbReference>
<evidence type="ECO:0000313" key="3">
    <source>
        <dbReference type="EMBL" id="EEQ99534.1"/>
    </source>
</evidence>
<dbReference type="RefSeq" id="XP_002766817.1">
    <property type="nucleotide sequence ID" value="XM_002766771.1"/>
</dbReference>